<evidence type="ECO:0000256" key="2">
    <source>
        <dbReference type="ARBA" id="ARBA00008610"/>
    </source>
</evidence>
<keyword evidence="5" id="KW-0472">Membrane</keyword>
<dbReference type="InterPro" id="IPR050957">
    <property type="entry name" value="BMP_lipoprotein"/>
</dbReference>
<gene>
    <name evidence="8" type="ORF">GEMMAAP_00150</name>
</gene>
<proteinExistence type="inferred from homology"/>
<dbReference type="Gene3D" id="3.40.50.2300">
    <property type="match status" value="2"/>
</dbReference>
<comment type="subcellular location">
    <subcellularLocation>
        <location evidence="1">Cell membrane</location>
        <topology evidence="1">Lipid-anchor</topology>
    </subcellularLocation>
</comment>
<dbReference type="Proteomes" id="UP000076404">
    <property type="component" value="Chromosome"/>
</dbReference>
<comment type="similarity">
    <text evidence="2">Belongs to the BMP lipoprotein family.</text>
</comment>
<protein>
    <submittedName>
        <fullName evidence="8">Lipoprotein</fullName>
    </submittedName>
</protein>
<evidence type="ECO:0000259" key="7">
    <source>
        <dbReference type="Pfam" id="PF02608"/>
    </source>
</evidence>
<reference evidence="8 9" key="2">
    <citation type="journal article" date="2016" name="Environ. Microbiol. Rep.">
        <title>Metagenomic evidence for the presence of phototrophic Gemmatimonadetes bacteria in diverse environments.</title>
        <authorList>
            <person name="Zeng Y."/>
            <person name="Baumbach J."/>
            <person name="Barbosa E.G."/>
            <person name="Azevedo V."/>
            <person name="Zhang C."/>
            <person name="Koblizek M."/>
        </authorList>
    </citation>
    <scope>NUCLEOTIDE SEQUENCE [LARGE SCALE GENOMIC DNA]</scope>
    <source>
        <strain evidence="8 9">AP64</strain>
    </source>
</reference>
<organism evidence="8 9">
    <name type="scientific">Gemmatimonas phototrophica</name>
    <dbReference type="NCBI Taxonomy" id="1379270"/>
    <lineage>
        <taxon>Bacteria</taxon>
        <taxon>Pseudomonadati</taxon>
        <taxon>Gemmatimonadota</taxon>
        <taxon>Gemmatimonadia</taxon>
        <taxon>Gemmatimonadales</taxon>
        <taxon>Gemmatimonadaceae</taxon>
        <taxon>Gemmatimonas</taxon>
    </lineage>
</organism>
<dbReference type="PANTHER" id="PTHR34296:SF2">
    <property type="entry name" value="ABC TRANSPORTER GUANOSINE-BINDING PROTEIN NUPN"/>
    <property type="match status" value="1"/>
</dbReference>
<dbReference type="eggNOG" id="COG1744">
    <property type="taxonomic scope" value="Bacteria"/>
</dbReference>
<reference evidence="8 9" key="1">
    <citation type="journal article" date="2014" name="Proc. Natl. Acad. Sci. U.S.A.">
        <title>Functional type 2 photosynthetic reaction centers found in the rare bacterial phylum Gemmatimonadetes.</title>
        <authorList>
            <person name="Zeng Y."/>
            <person name="Feng F."/>
            <person name="Medova H."/>
            <person name="Dean J."/>
            <person name="Koblizek M."/>
        </authorList>
    </citation>
    <scope>NUCLEOTIDE SEQUENCE [LARGE SCALE GENOMIC DNA]</scope>
    <source>
        <strain evidence="8 9">AP64</strain>
    </source>
</reference>
<evidence type="ECO:0000256" key="4">
    <source>
        <dbReference type="ARBA" id="ARBA00022729"/>
    </source>
</evidence>
<dbReference type="InterPro" id="IPR028082">
    <property type="entry name" value="Peripla_BP_I"/>
</dbReference>
<evidence type="ECO:0000256" key="6">
    <source>
        <dbReference type="ARBA" id="ARBA00023288"/>
    </source>
</evidence>
<evidence type="ECO:0000256" key="5">
    <source>
        <dbReference type="ARBA" id="ARBA00023136"/>
    </source>
</evidence>
<dbReference type="PANTHER" id="PTHR34296">
    <property type="entry name" value="TRANSCRIPTIONAL ACTIVATOR PROTEIN MED"/>
    <property type="match status" value="1"/>
</dbReference>
<dbReference type="SUPFAM" id="SSF53822">
    <property type="entry name" value="Periplasmic binding protein-like I"/>
    <property type="match status" value="1"/>
</dbReference>
<evidence type="ECO:0000256" key="1">
    <source>
        <dbReference type="ARBA" id="ARBA00004193"/>
    </source>
</evidence>
<name>A0A143BMY2_9BACT</name>
<dbReference type="EMBL" id="CP011454">
    <property type="protein sequence ID" value="AMW06427.1"/>
    <property type="molecule type" value="Genomic_DNA"/>
</dbReference>
<keyword evidence="9" id="KW-1185">Reference proteome</keyword>
<evidence type="ECO:0000313" key="8">
    <source>
        <dbReference type="EMBL" id="AMW06427.1"/>
    </source>
</evidence>
<dbReference type="AlphaFoldDB" id="A0A143BMY2"/>
<sequence>MALATAAAAASACGGDSKTSAADSTGAPTLRVALLTPGPISDKSWNGGAYDGLTALRDSLGAQISHIQTKTPAEFEENFRQYGAQGYTVVVGHGFEFQDAATRVAPSYPKTNYIVTSGRVTGPNLAGVAFLFEEASYQAGMIAGAVTKTNKLGLIAGTELPPVKASFEAFARGAKAVNPKVEVITSYIGNWDDVSAGKEQALAQIARGVDIIFQNADAAGLGIFQAAKEKKVYAFGTNANQNAVAPDVILGSVVIDLPKAFMLLGREVQSGAFKGRVISLGVKEDVVRLVLNPALSAVIPATAMAASDSVGTLLRTGTFDALKDLTVAADSAKPIAPAK</sequence>
<dbReference type="STRING" id="1379270.GEMMAAP_00150"/>
<keyword evidence="3" id="KW-1003">Cell membrane</keyword>
<keyword evidence="4" id="KW-0732">Signal</keyword>
<evidence type="ECO:0000313" key="9">
    <source>
        <dbReference type="Proteomes" id="UP000076404"/>
    </source>
</evidence>
<dbReference type="CDD" id="cd06304">
    <property type="entry name" value="PBP1_BmpA_Med_PnrA-like"/>
    <property type="match status" value="1"/>
</dbReference>
<dbReference type="GO" id="GO:0005886">
    <property type="term" value="C:plasma membrane"/>
    <property type="evidence" value="ECO:0007669"/>
    <property type="project" value="UniProtKB-SubCell"/>
</dbReference>
<dbReference type="InterPro" id="IPR003760">
    <property type="entry name" value="PnrA-like"/>
</dbReference>
<dbReference type="Pfam" id="PF02608">
    <property type="entry name" value="Bmp"/>
    <property type="match status" value="1"/>
</dbReference>
<dbReference type="KEGG" id="gph:GEMMAAP_00150"/>
<evidence type="ECO:0000256" key="3">
    <source>
        <dbReference type="ARBA" id="ARBA00022475"/>
    </source>
</evidence>
<accession>A0A143BMY2</accession>
<feature type="domain" description="ABC transporter substrate-binding protein PnrA-like" evidence="7">
    <location>
        <begin position="31"/>
        <end position="294"/>
    </location>
</feature>
<keyword evidence="6 8" id="KW-0449">Lipoprotein</keyword>